<keyword evidence="3" id="KW-0326">Glycosidase</keyword>
<dbReference type="InterPro" id="IPR013783">
    <property type="entry name" value="Ig-like_fold"/>
</dbReference>
<dbReference type="SUPFAM" id="SSF49785">
    <property type="entry name" value="Galactose-binding domain-like"/>
    <property type="match status" value="2"/>
</dbReference>
<name>A0ABU2XUK8_9ACTN</name>
<dbReference type="InterPro" id="IPR051913">
    <property type="entry name" value="GH2_Domain-Containing"/>
</dbReference>
<keyword evidence="2 8" id="KW-0378">Hydrolase</keyword>
<dbReference type="InterPro" id="IPR006101">
    <property type="entry name" value="Glyco_hydro_2"/>
</dbReference>
<dbReference type="Pfam" id="PF02837">
    <property type="entry name" value="Glyco_hydro_2_N"/>
    <property type="match status" value="1"/>
</dbReference>
<dbReference type="Pfam" id="PF00703">
    <property type="entry name" value="Glyco_hydro_2"/>
    <property type="match status" value="1"/>
</dbReference>
<evidence type="ECO:0000259" key="5">
    <source>
        <dbReference type="Pfam" id="PF02836"/>
    </source>
</evidence>
<dbReference type="Gene3D" id="2.60.40.10">
    <property type="entry name" value="Immunoglobulins"/>
    <property type="match status" value="2"/>
</dbReference>
<dbReference type="InterPro" id="IPR006103">
    <property type="entry name" value="Glyco_hydro_2_cat"/>
</dbReference>
<organism evidence="8 9">
    <name type="scientific">Streptomyces lonegramiae</name>
    <dbReference type="NCBI Taxonomy" id="3075524"/>
    <lineage>
        <taxon>Bacteria</taxon>
        <taxon>Bacillati</taxon>
        <taxon>Actinomycetota</taxon>
        <taxon>Actinomycetes</taxon>
        <taxon>Kitasatosporales</taxon>
        <taxon>Streptomycetaceae</taxon>
        <taxon>Streptomyces</taxon>
    </lineage>
</organism>
<dbReference type="PRINTS" id="PR00132">
    <property type="entry name" value="GLHYDRLASE2"/>
</dbReference>
<feature type="domain" description="Glycoside hydrolase family 2 catalytic" evidence="5">
    <location>
        <begin position="274"/>
        <end position="440"/>
    </location>
</feature>
<feature type="domain" description="Glycoside hydrolase family 2" evidence="7">
    <location>
        <begin position="559"/>
        <end position="654"/>
    </location>
</feature>
<protein>
    <submittedName>
        <fullName evidence="8">Glycoside hydrolase family 2 TIM barrel-domain containing protein</fullName>
    </submittedName>
</protein>
<dbReference type="InterPro" id="IPR017853">
    <property type="entry name" value="GH"/>
</dbReference>
<dbReference type="PANTHER" id="PTHR42732:SF1">
    <property type="entry name" value="BETA-MANNOSIDASE"/>
    <property type="match status" value="1"/>
</dbReference>
<evidence type="ECO:0000313" key="8">
    <source>
        <dbReference type="EMBL" id="MDT0549594.1"/>
    </source>
</evidence>
<dbReference type="EMBL" id="JAVRFD010000035">
    <property type="protein sequence ID" value="MDT0549594.1"/>
    <property type="molecule type" value="Genomic_DNA"/>
</dbReference>
<proteinExistence type="inferred from homology"/>
<dbReference type="GO" id="GO:0016787">
    <property type="term" value="F:hydrolase activity"/>
    <property type="evidence" value="ECO:0007669"/>
    <property type="project" value="UniProtKB-KW"/>
</dbReference>
<dbReference type="InterPro" id="IPR006102">
    <property type="entry name" value="Ig-like_GH2"/>
</dbReference>
<sequence length="809" mass="89119">MNRKELINRNWKFTYGDLEGATLEAFDDSDWYDVGLPHSFGIPYFMETGFYVGRGVYRRTFELAAEETGKFVALEFHGVFQDAEITVNGVPVDRHLGGYTAFIVDVSEAVRPGTNQLAVRVSNEWNPRLAPRAGEHVFNGGIYRDVSLIIAERTRIAWYGTGVVTLGVGTDGAAVEVTTELVNETDAPFDGLLAAEVTGPGTRPVEAVTAVNLPPRSTTVHRQRLVVDDVRLWRPDSPHLYTLEQTLRTSEGAECHRTGTEFGIRTFEFTATDGFHLNGERFAIHGANVHQDHAGWSDAVTHSGMRRDVALIKEAGMNFIRGSHYPHHDQFATECDRLGVLFWSEAPFWGIGGANSEGFWNASAYPPDEADQAEFEDSCLRAMAEMIRVNRNHPSIVAWSTGNEVFFSDEHVIPAAKKLTRRLVDLAHELDPTRPAAVGGAQRRGFDELGDLAGYNGDGGELCLNPPWPNIVSEYGSVVEDRPGSYTHRFRHGSENAYAWRSGVVLWCGFHHGSIVPDMGRMGFVDYYRLPLRSWYWYRHQLRGIAPPAWPEPGTATALRLTADRTMVLTDGTDDAQLVVEIVDDTGRVVADERPVRIEVVQGGGIFPTGTSIELNPDNKGLLDGRGAIEFRSYHAGPNRLRATAEGLAPSEITIEAVGPEPWTGQHRNFAPGPPSRVHLPETLMPPQLSEMRPAFSSGARPDRPARLVTDHSVDHGWISATDDPGAWLSVDLEGLWSITTIHVEFGAGPQVPYVIELSDGGRDLVPLAVGTTGSTTVRLEPDNTQARAVRVTFPQAPIEVINIRVHGH</sequence>
<dbReference type="InterPro" id="IPR036156">
    <property type="entry name" value="Beta-gal/glucu_dom_sf"/>
</dbReference>
<dbReference type="PANTHER" id="PTHR42732">
    <property type="entry name" value="BETA-GALACTOSIDASE"/>
    <property type="match status" value="1"/>
</dbReference>
<dbReference type="InterPro" id="IPR040605">
    <property type="entry name" value="Glyco_hydro2_dom5"/>
</dbReference>
<dbReference type="Gene3D" id="3.20.20.80">
    <property type="entry name" value="Glycosidases"/>
    <property type="match status" value="1"/>
</dbReference>
<evidence type="ECO:0000313" key="9">
    <source>
        <dbReference type="Proteomes" id="UP001180754"/>
    </source>
</evidence>
<dbReference type="SUPFAM" id="SSF51445">
    <property type="entry name" value="(Trans)glycosidases"/>
    <property type="match status" value="1"/>
</dbReference>
<dbReference type="Gene3D" id="2.60.120.260">
    <property type="entry name" value="Galactose-binding domain-like"/>
    <property type="match status" value="2"/>
</dbReference>
<dbReference type="Pfam" id="PF18565">
    <property type="entry name" value="Glyco_hydro2_C5"/>
    <property type="match status" value="1"/>
</dbReference>
<reference evidence="8" key="1">
    <citation type="submission" date="2024-05" db="EMBL/GenBank/DDBJ databases">
        <title>30 novel species of actinomycetes from the DSMZ collection.</title>
        <authorList>
            <person name="Nouioui I."/>
        </authorList>
    </citation>
    <scope>NUCLEOTIDE SEQUENCE</scope>
    <source>
        <strain evidence="8">DSM 41529</strain>
    </source>
</reference>
<evidence type="ECO:0000259" key="7">
    <source>
        <dbReference type="Pfam" id="PF18565"/>
    </source>
</evidence>
<comment type="caution">
    <text evidence="8">The sequence shown here is derived from an EMBL/GenBank/DDBJ whole genome shotgun (WGS) entry which is preliminary data.</text>
</comment>
<evidence type="ECO:0000256" key="3">
    <source>
        <dbReference type="ARBA" id="ARBA00023295"/>
    </source>
</evidence>
<feature type="domain" description="Glycoside hydrolase family 2 immunoglobulin-like beta-sandwich" evidence="4">
    <location>
        <begin position="171"/>
        <end position="265"/>
    </location>
</feature>
<dbReference type="Pfam" id="PF02836">
    <property type="entry name" value="Glyco_hydro_2_C"/>
    <property type="match status" value="1"/>
</dbReference>
<gene>
    <name evidence="8" type="ORF">RND15_44125</name>
</gene>
<keyword evidence="9" id="KW-1185">Reference proteome</keyword>
<dbReference type="RefSeq" id="WP_311730162.1">
    <property type="nucleotide sequence ID" value="NZ_JAVRFD010000035.1"/>
</dbReference>
<evidence type="ECO:0000259" key="6">
    <source>
        <dbReference type="Pfam" id="PF02837"/>
    </source>
</evidence>
<dbReference type="InterPro" id="IPR008979">
    <property type="entry name" value="Galactose-bd-like_sf"/>
</dbReference>
<accession>A0ABU2XUK8</accession>
<dbReference type="SUPFAM" id="SSF49303">
    <property type="entry name" value="beta-Galactosidase/glucuronidase domain"/>
    <property type="match status" value="1"/>
</dbReference>
<feature type="domain" description="Glycosyl hydrolases family 2 sugar binding" evidence="6">
    <location>
        <begin position="51"/>
        <end position="149"/>
    </location>
</feature>
<comment type="similarity">
    <text evidence="1">Belongs to the glycosyl hydrolase 2 family.</text>
</comment>
<evidence type="ECO:0000256" key="2">
    <source>
        <dbReference type="ARBA" id="ARBA00022801"/>
    </source>
</evidence>
<evidence type="ECO:0000259" key="4">
    <source>
        <dbReference type="Pfam" id="PF00703"/>
    </source>
</evidence>
<dbReference type="Proteomes" id="UP001180754">
    <property type="component" value="Unassembled WGS sequence"/>
</dbReference>
<evidence type="ECO:0000256" key="1">
    <source>
        <dbReference type="ARBA" id="ARBA00007401"/>
    </source>
</evidence>
<dbReference type="InterPro" id="IPR006104">
    <property type="entry name" value="Glyco_hydro_2_N"/>
</dbReference>